<reference evidence="3" key="1">
    <citation type="journal article" date="2019" name="Int. J. Syst. Evol. Microbiol.">
        <title>The Global Catalogue of Microorganisms (GCM) 10K type strain sequencing project: providing services to taxonomists for standard genome sequencing and annotation.</title>
        <authorList>
            <consortium name="The Broad Institute Genomics Platform"/>
            <consortium name="The Broad Institute Genome Sequencing Center for Infectious Disease"/>
            <person name="Wu L."/>
            <person name="Ma J."/>
        </authorList>
    </citation>
    <scope>NUCLEOTIDE SEQUENCE [LARGE SCALE GENOMIC DNA]</scope>
    <source>
        <strain evidence="3">JCM 3389</strain>
    </source>
</reference>
<dbReference type="RefSeq" id="WP_379831767.1">
    <property type="nucleotide sequence ID" value="NZ_JBHUHU010000005.1"/>
</dbReference>
<gene>
    <name evidence="2" type="ORF">ACFSJE_15440</name>
</gene>
<dbReference type="EMBL" id="JBHUHU010000005">
    <property type="protein sequence ID" value="MFD2101182.1"/>
    <property type="molecule type" value="Genomic_DNA"/>
</dbReference>
<evidence type="ECO:0000313" key="3">
    <source>
        <dbReference type="Proteomes" id="UP001597342"/>
    </source>
</evidence>
<keyword evidence="1" id="KW-0812">Transmembrane</keyword>
<proteinExistence type="predicted"/>
<name>A0ABW4Y0A0_9FLAO</name>
<accession>A0ABW4Y0A0</accession>
<keyword evidence="1" id="KW-0472">Membrane</keyword>
<organism evidence="2 3">
    <name type="scientific">Flagellimonas iocasae</name>
    <dbReference type="NCBI Taxonomy" id="2055905"/>
    <lineage>
        <taxon>Bacteria</taxon>
        <taxon>Pseudomonadati</taxon>
        <taxon>Bacteroidota</taxon>
        <taxon>Flavobacteriia</taxon>
        <taxon>Flavobacteriales</taxon>
        <taxon>Flavobacteriaceae</taxon>
        <taxon>Flagellimonas</taxon>
    </lineage>
</organism>
<evidence type="ECO:0000256" key="1">
    <source>
        <dbReference type="SAM" id="Phobius"/>
    </source>
</evidence>
<keyword evidence="3" id="KW-1185">Reference proteome</keyword>
<evidence type="ECO:0000313" key="2">
    <source>
        <dbReference type="EMBL" id="MFD2101182.1"/>
    </source>
</evidence>
<comment type="caution">
    <text evidence="2">The sequence shown here is derived from an EMBL/GenBank/DDBJ whole genome shotgun (WGS) entry which is preliminary data.</text>
</comment>
<protein>
    <submittedName>
        <fullName evidence="2">Uncharacterized protein</fullName>
    </submittedName>
</protein>
<dbReference type="Proteomes" id="UP001597342">
    <property type="component" value="Unassembled WGS sequence"/>
</dbReference>
<sequence length="237" mass="26830">MNTRKIILLIVFVIGIIVLWFMSSFATRNACEYANSNLEYIKSKIQAAIVAKDLQMAKYHAYKALNGIEKTRANFVDCGCEGTIESLEGTSYELKQATKADNLETSKKSLHLALESTMIGIKVLRIFEQEVSSTYGNDILVLNTKDALNDQDGMFLTPTHTIRQQVHSCLLGFETSLDKVVNEVECEEAHRFVNNIYEEARLVLLNTELSEHKKQYHQRVMTLSQEALKRLGDCTAK</sequence>
<feature type="transmembrane region" description="Helical" evidence="1">
    <location>
        <begin position="7"/>
        <end position="26"/>
    </location>
</feature>
<keyword evidence="1" id="KW-1133">Transmembrane helix</keyword>